<evidence type="ECO:0000313" key="2">
    <source>
        <dbReference type="EMBL" id="KAL3766660.1"/>
    </source>
</evidence>
<feature type="compositionally biased region" description="Basic and acidic residues" evidence="1">
    <location>
        <begin position="123"/>
        <end position="141"/>
    </location>
</feature>
<feature type="region of interest" description="Disordered" evidence="1">
    <location>
        <begin position="43"/>
        <end position="104"/>
    </location>
</feature>
<organism evidence="2 3">
    <name type="scientific">Discostella pseudostelligera</name>
    <dbReference type="NCBI Taxonomy" id="259834"/>
    <lineage>
        <taxon>Eukaryota</taxon>
        <taxon>Sar</taxon>
        <taxon>Stramenopiles</taxon>
        <taxon>Ochrophyta</taxon>
        <taxon>Bacillariophyta</taxon>
        <taxon>Coscinodiscophyceae</taxon>
        <taxon>Thalassiosirophycidae</taxon>
        <taxon>Stephanodiscales</taxon>
        <taxon>Stephanodiscaceae</taxon>
        <taxon>Discostella</taxon>
    </lineage>
</organism>
<feature type="compositionally biased region" description="Polar residues" evidence="1">
    <location>
        <begin position="65"/>
        <end position="104"/>
    </location>
</feature>
<feature type="compositionally biased region" description="Polar residues" evidence="1">
    <location>
        <begin position="142"/>
        <end position="164"/>
    </location>
</feature>
<dbReference type="EMBL" id="JALLBG020000082">
    <property type="protein sequence ID" value="KAL3766660.1"/>
    <property type="molecule type" value="Genomic_DNA"/>
</dbReference>
<dbReference type="Proteomes" id="UP001530293">
    <property type="component" value="Unassembled WGS sequence"/>
</dbReference>
<evidence type="ECO:0000313" key="3">
    <source>
        <dbReference type="Proteomes" id="UP001530293"/>
    </source>
</evidence>
<name>A0ABD3MRR5_9STRA</name>
<reference evidence="2 3" key="1">
    <citation type="submission" date="2024-10" db="EMBL/GenBank/DDBJ databases">
        <title>Updated reference genomes for cyclostephanoid diatoms.</title>
        <authorList>
            <person name="Roberts W.R."/>
            <person name="Alverson A.J."/>
        </authorList>
    </citation>
    <scope>NUCLEOTIDE SEQUENCE [LARGE SCALE GENOMIC DNA]</scope>
    <source>
        <strain evidence="2 3">AJA232-27</strain>
    </source>
</reference>
<sequence>MMLQATLTTRAIVRGVRLYHRASVASASAQVDLRASVGASPGISSYNSSSPHNRLDSIGCDQSHRVSASKNSDSAIRIPENSSTCESSHTHRNNNYGSTSSRQQQIHVHVGNVTKMLRYQEFSPRESRPANSSRKESRRGEISNQDYAAPNRTASPLPSSTAHLKSNPKLKRDTSNTGISNERPRWRNRKETTRSEKHISPKKQNNVATSEWIQVSSTPPMSKLSDLFPSLNRIIEFELQKGVIDLNIMERLKHTSDSNYTTVLHALDELHASKSLYATETINDVNSTIPLWTPDSSSPMILEARVQLSYRAQPVGWFIRLPCRSLVNAVLNHVRRANKLLLTSVEYSKLKQERKKWREGLWKGVYVEYESTAEKKANQSALEDELHDEKELMWGHGNIREEVEEYATLDPLEGQSDTTTSFYSDQHDNEGADYVQSYMQNHPFPSQVVMPSSYQPLRSGSTIVSVREFSPSLFDISFTADKHIPWEQHAFHMSPLLKISDSVVRVETSDLSVTEEDIQFLFRGYDLASISDSTESTDLPFGFDSFLKSLGWNIPGNGNAEILVQGIHAPRERIPKRGQTKGVPIRANSHTFLVRLSSPAEARMAVRDINGYFLREFGDRLHVTAFPSSDL</sequence>
<evidence type="ECO:0000256" key="1">
    <source>
        <dbReference type="SAM" id="MobiDB-lite"/>
    </source>
</evidence>
<proteinExistence type="predicted"/>
<comment type="caution">
    <text evidence="2">The sequence shown here is derived from an EMBL/GenBank/DDBJ whole genome shotgun (WGS) entry which is preliminary data.</text>
</comment>
<gene>
    <name evidence="2" type="ORF">ACHAWU_003416</name>
</gene>
<evidence type="ECO:0008006" key="4">
    <source>
        <dbReference type="Google" id="ProtNLM"/>
    </source>
</evidence>
<protein>
    <recommendedName>
        <fullName evidence="4">RRM domain-containing protein</fullName>
    </recommendedName>
</protein>
<feature type="compositionally biased region" description="Basic and acidic residues" evidence="1">
    <location>
        <begin position="182"/>
        <end position="199"/>
    </location>
</feature>
<dbReference type="AlphaFoldDB" id="A0ABD3MRR5"/>
<accession>A0ABD3MRR5</accession>
<keyword evidence="3" id="KW-1185">Reference proteome</keyword>
<feature type="region of interest" description="Disordered" evidence="1">
    <location>
        <begin position="118"/>
        <end position="207"/>
    </location>
</feature>